<comment type="caution">
    <text evidence="2">The sequence shown here is derived from an EMBL/GenBank/DDBJ whole genome shotgun (WGS) entry which is preliminary data.</text>
</comment>
<dbReference type="Gene3D" id="3.30.420.10">
    <property type="entry name" value="Ribonuclease H-like superfamily/Ribonuclease H"/>
    <property type="match status" value="1"/>
</dbReference>
<dbReference type="PANTHER" id="PTHR19303">
    <property type="entry name" value="TRANSPOSON"/>
    <property type="match status" value="1"/>
</dbReference>
<dbReference type="InterPro" id="IPR036397">
    <property type="entry name" value="RNaseH_sf"/>
</dbReference>
<sequence>MTGRSLTERVKKLKCNRLDLQRLKEAATAYHNGTLAGKKQSLRAVANRFKVSKLTLQRYINGKGRTMLEFNATKQKLTNAEEDLLVRFILESADRGFPLRHREVKQYANVLRSSRLGVNSQPVSQAWIYSLNPEAVKSWFDIVEEFIVKAGIPPENIYGMDESGFPTAYSGKERVVGGRGTRTQHKQGGADRENVTAVVTICADGSSIRPLLIFKGKNIKEAWVKGNDVDVFITCSDHGWTDGNIGRRWLKDVFEPETREKARGQPRVLLLDGHSSHYTVEFIEYAIEHNIIVLGYPAHCTHALQGLDVVCFARMKENWKQEIVNYEDTNFRPVDKNEFTYLFSRAYKSSFIADNIKAAFRVTGVHPFSRDMISEAQMKPSLTTSTKGTFPMPQPSPVHAVMAAFSANRPTNTIKNTCTTPPCTPSL</sequence>
<dbReference type="InterPro" id="IPR050863">
    <property type="entry name" value="CenT-Element_Derived"/>
</dbReference>
<keyword evidence="3" id="KW-1185">Reference proteome</keyword>
<name>A0A9W8J6V1_9AGAR</name>
<evidence type="ECO:0000313" key="3">
    <source>
        <dbReference type="Proteomes" id="UP001140091"/>
    </source>
</evidence>
<dbReference type="EMBL" id="JANBPK010000880">
    <property type="protein sequence ID" value="KAJ2929322.1"/>
    <property type="molecule type" value="Genomic_DNA"/>
</dbReference>
<accession>A0A9W8J6V1</accession>
<evidence type="ECO:0000313" key="2">
    <source>
        <dbReference type="EMBL" id="KAJ2929322.1"/>
    </source>
</evidence>
<gene>
    <name evidence="2" type="ORF">H1R20_g7775</name>
</gene>
<dbReference type="Proteomes" id="UP001140091">
    <property type="component" value="Unassembled WGS sequence"/>
</dbReference>
<dbReference type="GO" id="GO:0005634">
    <property type="term" value="C:nucleus"/>
    <property type="evidence" value="ECO:0007669"/>
    <property type="project" value="TreeGrafter"/>
</dbReference>
<dbReference type="AlphaFoldDB" id="A0A9W8J6V1"/>
<reference evidence="2" key="1">
    <citation type="submission" date="2022-06" db="EMBL/GenBank/DDBJ databases">
        <title>Genome Sequence of Candolleomyces eurysporus.</title>
        <authorList>
            <person name="Buettner E."/>
        </authorList>
    </citation>
    <scope>NUCLEOTIDE SEQUENCE</scope>
    <source>
        <strain evidence="2">VTCC 930004</strain>
    </source>
</reference>
<proteinExistence type="predicted"/>
<dbReference type="OrthoDB" id="2917041at2759"/>
<protein>
    <recommendedName>
        <fullName evidence="1">DDE-1 domain-containing protein</fullName>
    </recommendedName>
</protein>
<feature type="non-terminal residue" evidence="2">
    <location>
        <position position="427"/>
    </location>
</feature>
<dbReference type="GO" id="GO:0003677">
    <property type="term" value="F:DNA binding"/>
    <property type="evidence" value="ECO:0007669"/>
    <property type="project" value="TreeGrafter"/>
</dbReference>
<evidence type="ECO:0000259" key="1">
    <source>
        <dbReference type="Pfam" id="PF03184"/>
    </source>
</evidence>
<dbReference type="InterPro" id="IPR004875">
    <property type="entry name" value="DDE_SF_endonuclease_dom"/>
</dbReference>
<dbReference type="Pfam" id="PF03184">
    <property type="entry name" value="DDE_1"/>
    <property type="match status" value="1"/>
</dbReference>
<organism evidence="2 3">
    <name type="scientific">Candolleomyces eurysporus</name>
    <dbReference type="NCBI Taxonomy" id="2828524"/>
    <lineage>
        <taxon>Eukaryota</taxon>
        <taxon>Fungi</taxon>
        <taxon>Dikarya</taxon>
        <taxon>Basidiomycota</taxon>
        <taxon>Agaricomycotina</taxon>
        <taxon>Agaricomycetes</taxon>
        <taxon>Agaricomycetidae</taxon>
        <taxon>Agaricales</taxon>
        <taxon>Agaricineae</taxon>
        <taxon>Psathyrellaceae</taxon>
        <taxon>Candolleomyces</taxon>
    </lineage>
</organism>
<feature type="domain" description="DDE-1" evidence="1">
    <location>
        <begin position="196"/>
        <end position="336"/>
    </location>
</feature>
<dbReference type="PANTHER" id="PTHR19303:SF74">
    <property type="entry name" value="POGO TRANSPOSABLE ELEMENT WITH KRAB DOMAIN"/>
    <property type="match status" value="1"/>
</dbReference>